<proteinExistence type="predicted"/>
<protein>
    <submittedName>
        <fullName evidence="1">Uncharacterized protein</fullName>
    </submittedName>
</protein>
<dbReference type="InterPro" id="IPR016162">
    <property type="entry name" value="Ald_DH_N"/>
</dbReference>
<dbReference type="Proteomes" id="UP001158066">
    <property type="component" value="Unassembled WGS sequence"/>
</dbReference>
<feature type="non-terminal residue" evidence="1">
    <location>
        <position position="43"/>
    </location>
</feature>
<evidence type="ECO:0000313" key="2">
    <source>
        <dbReference type="Proteomes" id="UP001158066"/>
    </source>
</evidence>
<dbReference type="EMBL" id="FXUF01000009">
    <property type="protein sequence ID" value="SMP61143.1"/>
    <property type="molecule type" value="Genomic_DNA"/>
</dbReference>
<organism evidence="1 2">
    <name type="scientific">Anoxynatronum buryatiense</name>
    <dbReference type="NCBI Taxonomy" id="489973"/>
    <lineage>
        <taxon>Bacteria</taxon>
        <taxon>Bacillati</taxon>
        <taxon>Bacillota</taxon>
        <taxon>Clostridia</taxon>
        <taxon>Eubacteriales</taxon>
        <taxon>Clostridiaceae</taxon>
        <taxon>Anoxynatronum</taxon>
    </lineage>
</organism>
<accession>A0AA45WWR8</accession>
<gene>
    <name evidence="1" type="ORF">SAMN06296020_1091</name>
</gene>
<dbReference type="AlphaFoldDB" id="A0AA45WWR8"/>
<dbReference type="GO" id="GO:0016491">
    <property type="term" value="F:oxidoreductase activity"/>
    <property type="evidence" value="ECO:0007669"/>
    <property type="project" value="InterPro"/>
</dbReference>
<keyword evidence="2" id="KW-1185">Reference proteome</keyword>
<reference evidence="1" key="1">
    <citation type="submission" date="2017-05" db="EMBL/GenBank/DDBJ databases">
        <authorList>
            <person name="Varghese N."/>
            <person name="Submissions S."/>
        </authorList>
    </citation>
    <scope>NUCLEOTIDE SEQUENCE</scope>
    <source>
        <strain evidence="1">Su22</strain>
    </source>
</reference>
<sequence length="43" mass="4783">MEPTLEISKELQDLMHKARSAQAAYAHFSQSQVDAIVRAIAKV</sequence>
<dbReference type="Gene3D" id="3.40.605.10">
    <property type="entry name" value="Aldehyde Dehydrogenase, Chain A, domain 1"/>
    <property type="match status" value="1"/>
</dbReference>
<comment type="caution">
    <text evidence="1">The sequence shown here is derived from an EMBL/GenBank/DDBJ whole genome shotgun (WGS) entry which is preliminary data.</text>
</comment>
<name>A0AA45WWR8_9CLOT</name>
<evidence type="ECO:0000313" key="1">
    <source>
        <dbReference type="EMBL" id="SMP61143.1"/>
    </source>
</evidence>